<feature type="domain" description="Initiator Rep protein WH1" evidence="2">
    <location>
        <begin position="7"/>
        <end position="153"/>
    </location>
</feature>
<dbReference type="GO" id="GO:0006270">
    <property type="term" value="P:DNA replication initiation"/>
    <property type="evidence" value="ECO:0007669"/>
    <property type="project" value="InterPro"/>
</dbReference>
<comment type="similarity">
    <text evidence="1">Belongs to the initiator RepB protein family.</text>
</comment>
<dbReference type="GO" id="GO:0003887">
    <property type="term" value="F:DNA-directed DNA polymerase activity"/>
    <property type="evidence" value="ECO:0007669"/>
    <property type="project" value="InterPro"/>
</dbReference>
<dbReference type="Pfam" id="PF21205">
    <property type="entry name" value="Rep3_C"/>
    <property type="match status" value="1"/>
</dbReference>
<reference evidence="3" key="2">
    <citation type="submission" date="2018-07" db="EMBL/GenBank/DDBJ databases">
        <authorList>
            <consortium name="NCBI Pathogen Detection Project"/>
        </authorList>
    </citation>
    <scope>NUCLEOTIDE SEQUENCE</scope>
    <source>
        <strain evidence="3">11-1391</strain>
    </source>
</reference>
<sequence length="235" mass="27095">MSDLIAYKSNALIEASYKLTLQEQRFLLVCISRLKSGEDAPSPDEQKTMTITAAEFHDAFPDMGRQHAEAKLKEAIDRLWDRSVIIKNEEKREEFRWVQYRAQYFKGEAKVEITFSDAIMPYLTQLKGQFTRVVVKNVSGLSSTYSIRIYELLQQFRSTGDRTIAIDDFRTMLAVEDKYEQFKDLNKMIIKPAIAELNEKSDLAVTVSTVKKGRTVVALRFRFKEDKQIKMALAG</sequence>
<dbReference type="Gene3D" id="1.10.10.10">
    <property type="entry name" value="Winged helix-like DNA-binding domain superfamily/Winged helix DNA-binding domain"/>
    <property type="match status" value="2"/>
</dbReference>
<gene>
    <name evidence="3" type="ORF">G0D47_23850</name>
</gene>
<evidence type="ECO:0000313" key="3">
    <source>
        <dbReference type="EMBL" id="HAC6767583.1"/>
    </source>
</evidence>
<dbReference type="InterPro" id="IPR000525">
    <property type="entry name" value="Initiator_Rep_WH1"/>
</dbReference>
<name>A0A702GJ06_SALDZ</name>
<dbReference type="InterPro" id="IPR036388">
    <property type="entry name" value="WH-like_DNA-bd_sf"/>
</dbReference>
<evidence type="ECO:0000256" key="1">
    <source>
        <dbReference type="ARBA" id="ARBA00038283"/>
    </source>
</evidence>
<dbReference type="Pfam" id="PF01051">
    <property type="entry name" value="Rep3_N"/>
    <property type="match status" value="1"/>
</dbReference>
<protein>
    <submittedName>
        <fullName evidence="3">Replication initiation protein</fullName>
    </submittedName>
</protein>
<accession>A0A702GJ06</accession>
<comment type="caution">
    <text evidence="3">The sequence shown here is derived from an EMBL/GenBank/DDBJ whole genome shotgun (WGS) entry which is preliminary data.</text>
</comment>
<evidence type="ECO:0000259" key="2">
    <source>
        <dbReference type="Pfam" id="PF01051"/>
    </source>
</evidence>
<proteinExistence type="inferred from homology"/>
<dbReference type="EMBL" id="DAAMII010000061">
    <property type="protein sequence ID" value="HAC6767583.1"/>
    <property type="molecule type" value="Genomic_DNA"/>
</dbReference>
<dbReference type="InterPro" id="IPR036390">
    <property type="entry name" value="WH_DNA-bd_sf"/>
</dbReference>
<reference evidence="3" key="1">
    <citation type="journal article" date="2018" name="Genome Biol.">
        <title>SKESA: strategic k-mer extension for scrupulous assemblies.</title>
        <authorList>
            <person name="Souvorov A."/>
            <person name="Agarwala R."/>
            <person name="Lipman D.J."/>
        </authorList>
    </citation>
    <scope>NUCLEOTIDE SEQUENCE</scope>
    <source>
        <strain evidence="3">11-1391</strain>
    </source>
</reference>
<dbReference type="AlphaFoldDB" id="A0A702GJ06"/>
<organism evidence="3">
    <name type="scientific">Salmonella diarizonae</name>
    <dbReference type="NCBI Taxonomy" id="59204"/>
    <lineage>
        <taxon>Bacteria</taxon>
        <taxon>Pseudomonadati</taxon>
        <taxon>Pseudomonadota</taxon>
        <taxon>Gammaproteobacteria</taxon>
        <taxon>Enterobacterales</taxon>
        <taxon>Enterobacteriaceae</taxon>
        <taxon>Salmonella</taxon>
    </lineage>
</organism>
<dbReference type="SUPFAM" id="SSF46785">
    <property type="entry name" value="Winged helix' DNA-binding domain"/>
    <property type="match status" value="2"/>
</dbReference>